<evidence type="ECO:0000256" key="2">
    <source>
        <dbReference type="PROSITE-ProRule" id="PRU00335"/>
    </source>
</evidence>
<keyword evidence="5" id="KW-1185">Reference proteome</keyword>
<dbReference type="InterPro" id="IPR009057">
    <property type="entry name" value="Homeodomain-like_sf"/>
</dbReference>
<dbReference type="PRINTS" id="PR00455">
    <property type="entry name" value="HTHTETR"/>
</dbReference>
<dbReference type="Pfam" id="PF21313">
    <property type="entry name" value="EthR_C"/>
    <property type="match status" value="1"/>
</dbReference>
<dbReference type="Proteomes" id="UP000256269">
    <property type="component" value="Unassembled WGS sequence"/>
</dbReference>
<dbReference type="AlphaFoldDB" id="A0A3E0IBA6"/>
<proteinExistence type="predicted"/>
<reference evidence="4 5" key="1">
    <citation type="submission" date="2018-08" db="EMBL/GenBank/DDBJ databases">
        <title>Genomic Encyclopedia of Archaeal and Bacterial Type Strains, Phase II (KMG-II): from individual species to whole genera.</title>
        <authorList>
            <person name="Goeker M."/>
        </authorList>
    </citation>
    <scope>NUCLEOTIDE SEQUENCE [LARGE SCALE GENOMIC DNA]</scope>
    <source>
        <strain evidence="4 5">DSM 45791</strain>
    </source>
</reference>
<dbReference type="GO" id="GO:0000976">
    <property type="term" value="F:transcription cis-regulatory region binding"/>
    <property type="evidence" value="ECO:0007669"/>
    <property type="project" value="TreeGrafter"/>
</dbReference>
<evidence type="ECO:0000313" key="5">
    <source>
        <dbReference type="Proteomes" id="UP000256269"/>
    </source>
</evidence>
<accession>A0A3E0IBA6</accession>
<dbReference type="PANTHER" id="PTHR30055:SF184">
    <property type="entry name" value="HTH-TYPE TRANSCRIPTIONAL REGULATOR ETHR"/>
    <property type="match status" value="1"/>
</dbReference>
<dbReference type="Gene3D" id="1.10.10.60">
    <property type="entry name" value="Homeodomain-like"/>
    <property type="match status" value="1"/>
</dbReference>
<dbReference type="SUPFAM" id="SSF48498">
    <property type="entry name" value="Tetracyclin repressor-like, C-terminal domain"/>
    <property type="match status" value="1"/>
</dbReference>
<dbReference type="SUPFAM" id="SSF46689">
    <property type="entry name" value="Homeodomain-like"/>
    <property type="match status" value="1"/>
</dbReference>
<dbReference type="Pfam" id="PF00440">
    <property type="entry name" value="TetR_N"/>
    <property type="match status" value="1"/>
</dbReference>
<evidence type="ECO:0000259" key="3">
    <source>
        <dbReference type="PROSITE" id="PS50977"/>
    </source>
</evidence>
<keyword evidence="1 2" id="KW-0238">DNA-binding</keyword>
<dbReference type="InterPro" id="IPR050109">
    <property type="entry name" value="HTH-type_TetR-like_transc_reg"/>
</dbReference>
<evidence type="ECO:0000313" key="4">
    <source>
        <dbReference type="EMBL" id="REH55967.1"/>
    </source>
</evidence>
<name>A0A3E0IBA6_9PSEU</name>
<comment type="caution">
    <text evidence="4">The sequence shown here is derived from an EMBL/GenBank/DDBJ whole genome shotgun (WGS) entry which is preliminary data.</text>
</comment>
<evidence type="ECO:0000256" key="1">
    <source>
        <dbReference type="ARBA" id="ARBA00023125"/>
    </source>
</evidence>
<gene>
    <name evidence="4" type="ORF">BCF44_101995</name>
</gene>
<dbReference type="InterPro" id="IPR036271">
    <property type="entry name" value="Tet_transcr_reg_TetR-rel_C_sf"/>
</dbReference>
<dbReference type="PANTHER" id="PTHR30055">
    <property type="entry name" value="HTH-TYPE TRANSCRIPTIONAL REGULATOR RUTR"/>
    <property type="match status" value="1"/>
</dbReference>
<feature type="domain" description="HTH tetR-type" evidence="3">
    <location>
        <begin position="15"/>
        <end position="75"/>
    </location>
</feature>
<dbReference type="InterPro" id="IPR049397">
    <property type="entry name" value="EthR_C"/>
</dbReference>
<dbReference type="PROSITE" id="PS50977">
    <property type="entry name" value="HTH_TETR_2"/>
    <property type="match status" value="1"/>
</dbReference>
<dbReference type="OrthoDB" id="5242520at2"/>
<dbReference type="Gene3D" id="1.10.357.10">
    <property type="entry name" value="Tetracycline Repressor, domain 2"/>
    <property type="match status" value="1"/>
</dbReference>
<dbReference type="EMBL" id="QUNO01000001">
    <property type="protein sequence ID" value="REH55967.1"/>
    <property type="molecule type" value="Genomic_DNA"/>
</dbReference>
<sequence>MVSAPARRRGPSKGDRKQEALLETAERLLAVKPLAEIGIEELAKGAGISRSSFYFYFESRQAMLLALLARASDNLITQVEGWLEPESEDTRASLCRSIELAVKMWDEHGSVLFAAQNPDAPAEARQFMADLTGRLVAATEDMINRKRATGAAPPGPPSAHSLATMLVGMTEHGISHNNGALGQAELVDTLSTIWHRALFATD</sequence>
<feature type="DNA-binding region" description="H-T-H motif" evidence="2">
    <location>
        <begin position="38"/>
        <end position="57"/>
    </location>
</feature>
<protein>
    <submittedName>
        <fullName evidence="4">AcrR family transcriptional regulator</fullName>
    </submittedName>
</protein>
<dbReference type="GO" id="GO:0003700">
    <property type="term" value="F:DNA-binding transcription factor activity"/>
    <property type="evidence" value="ECO:0007669"/>
    <property type="project" value="TreeGrafter"/>
</dbReference>
<dbReference type="InterPro" id="IPR001647">
    <property type="entry name" value="HTH_TetR"/>
</dbReference>
<organism evidence="4 5">
    <name type="scientific">Kutzneria buriramensis</name>
    <dbReference type="NCBI Taxonomy" id="1045776"/>
    <lineage>
        <taxon>Bacteria</taxon>
        <taxon>Bacillati</taxon>
        <taxon>Actinomycetota</taxon>
        <taxon>Actinomycetes</taxon>
        <taxon>Pseudonocardiales</taxon>
        <taxon>Pseudonocardiaceae</taxon>
        <taxon>Kutzneria</taxon>
    </lineage>
</organism>